<dbReference type="SUPFAM" id="SSF48726">
    <property type="entry name" value="Immunoglobulin"/>
    <property type="match status" value="2"/>
</dbReference>
<dbReference type="InterPro" id="IPR007110">
    <property type="entry name" value="Ig-like_dom"/>
</dbReference>
<feature type="transmembrane region" description="Helical" evidence="13">
    <location>
        <begin position="301"/>
        <end position="318"/>
    </location>
</feature>
<reference evidence="15" key="2">
    <citation type="submission" date="2025-09" db="UniProtKB">
        <authorList>
            <consortium name="Ensembl"/>
        </authorList>
    </citation>
    <scope>IDENTIFICATION</scope>
</reference>
<dbReference type="Ensembl" id="ENSSDAT00000012924.1">
    <property type="protein sequence ID" value="ENSSDAP00000011416.1"/>
    <property type="gene ID" value="ENSSDAG00000010238.1"/>
</dbReference>
<keyword evidence="9" id="KW-0325">Glycoprotein</keyword>
<dbReference type="Pfam" id="PF07686">
    <property type="entry name" value="V-set"/>
    <property type="match status" value="1"/>
</dbReference>
<evidence type="ECO:0000256" key="10">
    <source>
        <dbReference type="ARBA" id="ARBA00023319"/>
    </source>
</evidence>
<accession>A0A8C9PIT2</accession>
<keyword evidence="4" id="KW-0732">Signal</keyword>
<evidence type="ECO:0000256" key="13">
    <source>
        <dbReference type="SAM" id="Phobius"/>
    </source>
</evidence>
<keyword evidence="10" id="KW-0393">Immunoglobulin domain</keyword>
<dbReference type="AlphaFoldDB" id="A0A8C9PIT2"/>
<dbReference type="InterPro" id="IPR036179">
    <property type="entry name" value="Ig-like_dom_sf"/>
</dbReference>
<dbReference type="InterPro" id="IPR013162">
    <property type="entry name" value="CD80_C2-set"/>
</dbReference>
<keyword evidence="3 13" id="KW-0812">Transmembrane</keyword>
<dbReference type="PROSITE" id="PS50835">
    <property type="entry name" value="IG_LIKE"/>
    <property type="match status" value="2"/>
</dbReference>
<dbReference type="Proteomes" id="UP000694422">
    <property type="component" value="Unplaced"/>
</dbReference>
<evidence type="ECO:0000256" key="6">
    <source>
        <dbReference type="ARBA" id="ARBA00023136"/>
    </source>
</evidence>
<dbReference type="SMART" id="SM00409">
    <property type="entry name" value="IG"/>
    <property type="match status" value="1"/>
</dbReference>
<dbReference type="GO" id="GO:0031295">
    <property type="term" value="P:T cell costimulation"/>
    <property type="evidence" value="ECO:0007669"/>
    <property type="project" value="InterPro"/>
</dbReference>
<protein>
    <recommendedName>
        <fullName evidence="11">T-lymphocyte activation antigen CD80</fullName>
    </recommendedName>
    <alternativeName>
        <fullName evidence="12">Activation B7-1 antigen</fullName>
    </alternativeName>
</protein>
<organism evidence="15 16">
    <name type="scientific">Spermophilus dauricus</name>
    <name type="common">Daurian ground squirrel</name>
    <dbReference type="NCBI Taxonomy" id="99837"/>
    <lineage>
        <taxon>Eukaryota</taxon>
        <taxon>Metazoa</taxon>
        <taxon>Chordata</taxon>
        <taxon>Craniata</taxon>
        <taxon>Vertebrata</taxon>
        <taxon>Euteleostomi</taxon>
        <taxon>Mammalia</taxon>
        <taxon>Eutheria</taxon>
        <taxon>Euarchontoglires</taxon>
        <taxon>Glires</taxon>
        <taxon>Rodentia</taxon>
        <taxon>Sciuromorpha</taxon>
        <taxon>Sciuridae</taxon>
        <taxon>Xerinae</taxon>
        <taxon>Marmotini</taxon>
        <taxon>Spermophilus</taxon>
    </lineage>
</organism>
<evidence type="ECO:0000256" key="3">
    <source>
        <dbReference type="ARBA" id="ARBA00022692"/>
    </source>
</evidence>
<name>A0A8C9PIT2_SPEDA</name>
<dbReference type="InterPro" id="IPR013106">
    <property type="entry name" value="Ig_V-set"/>
</dbReference>
<feature type="transmembrane region" description="Helical" evidence="13">
    <location>
        <begin position="262"/>
        <end position="281"/>
    </location>
</feature>
<dbReference type="FunFam" id="2.60.40.10:FF:001077">
    <property type="entry name" value="T-lymphocyte activation antigen CD80"/>
    <property type="match status" value="1"/>
</dbReference>
<dbReference type="GO" id="GO:0006955">
    <property type="term" value="P:immune response"/>
    <property type="evidence" value="ECO:0007669"/>
    <property type="project" value="TreeGrafter"/>
</dbReference>
<evidence type="ECO:0000256" key="7">
    <source>
        <dbReference type="ARBA" id="ARBA00023157"/>
    </source>
</evidence>
<dbReference type="InterPro" id="IPR051713">
    <property type="entry name" value="T-cell_Activation_Regulation"/>
</dbReference>
<dbReference type="GO" id="GO:0042130">
    <property type="term" value="P:negative regulation of T cell proliferation"/>
    <property type="evidence" value="ECO:0007669"/>
    <property type="project" value="TreeGrafter"/>
</dbReference>
<evidence type="ECO:0000256" key="5">
    <source>
        <dbReference type="ARBA" id="ARBA00022989"/>
    </source>
</evidence>
<evidence type="ECO:0000256" key="11">
    <source>
        <dbReference type="ARBA" id="ARBA00074080"/>
    </source>
</evidence>
<dbReference type="InterPro" id="IPR003597">
    <property type="entry name" value="Ig_C1-set"/>
</dbReference>
<feature type="domain" description="Ig-like" evidence="14">
    <location>
        <begin position="159"/>
        <end position="240"/>
    </location>
</feature>
<evidence type="ECO:0000256" key="12">
    <source>
        <dbReference type="ARBA" id="ARBA00079216"/>
    </source>
</evidence>
<dbReference type="PANTHER" id="PTHR25466">
    <property type="entry name" value="T-LYMPHOCYTE ACTIVATION ANTIGEN"/>
    <property type="match status" value="1"/>
</dbReference>
<evidence type="ECO:0000313" key="16">
    <source>
        <dbReference type="Proteomes" id="UP000694422"/>
    </source>
</evidence>
<evidence type="ECO:0000313" key="15">
    <source>
        <dbReference type="Ensembl" id="ENSSDAP00000011416.1"/>
    </source>
</evidence>
<dbReference type="CDD" id="cd16083">
    <property type="entry name" value="IgC1_CD80"/>
    <property type="match status" value="1"/>
</dbReference>
<keyword evidence="6 13" id="KW-0472">Membrane</keyword>
<dbReference type="FunFam" id="2.60.40.10:FF:000910">
    <property type="entry name" value="T-lymphocyte activation antigen CD80"/>
    <property type="match status" value="1"/>
</dbReference>
<keyword evidence="2" id="KW-1003">Cell membrane</keyword>
<dbReference type="GO" id="GO:0042102">
    <property type="term" value="P:positive regulation of T cell proliferation"/>
    <property type="evidence" value="ECO:0007669"/>
    <property type="project" value="TreeGrafter"/>
</dbReference>
<dbReference type="GO" id="GO:0071222">
    <property type="term" value="P:cellular response to lipopolysaccharide"/>
    <property type="evidence" value="ECO:0007669"/>
    <property type="project" value="TreeGrafter"/>
</dbReference>
<dbReference type="Pfam" id="PF08205">
    <property type="entry name" value="C2-set_2"/>
    <property type="match status" value="1"/>
</dbReference>
<keyword evidence="7" id="KW-1015">Disulfide bond</keyword>
<evidence type="ECO:0000256" key="2">
    <source>
        <dbReference type="ARBA" id="ARBA00022475"/>
    </source>
</evidence>
<dbReference type="GO" id="GO:0009897">
    <property type="term" value="C:external side of plasma membrane"/>
    <property type="evidence" value="ECO:0007669"/>
    <property type="project" value="TreeGrafter"/>
</dbReference>
<reference evidence="15" key="1">
    <citation type="submission" date="2025-08" db="UniProtKB">
        <authorList>
            <consortium name="Ensembl"/>
        </authorList>
    </citation>
    <scope>IDENTIFICATION</scope>
</reference>
<proteinExistence type="predicted"/>
<comment type="subcellular location">
    <subcellularLocation>
        <location evidence="1">Cell membrane</location>
        <topology evidence="1">Single-pass type I membrane protein</topology>
    </subcellularLocation>
</comment>
<dbReference type="Gene3D" id="2.60.40.10">
    <property type="entry name" value="Immunoglobulins"/>
    <property type="match status" value="2"/>
</dbReference>
<evidence type="ECO:0000256" key="4">
    <source>
        <dbReference type="ARBA" id="ARBA00022729"/>
    </source>
</evidence>
<evidence type="ECO:0000256" key="8">
    <source>
        <dbReference type="ARBA" id="ARBA00023170"/>
    </source>
</evidence>
<dbReference type="GO" id="GO:0007166">
    <property type="term" value="P:cell surface receptor signaling pathway"/>
    <property type="evidence" value="ECO:0007669"/>
    <property type="project" value="TreeGrafter"/>
</dbReference>
<evidence type="ECO:0000259" key="14">
    <source>
        <dbReference type="PROSITE" id="PS50835"/>
    </source>
</evidence>
<dbReference type="GO" id="GO:0015026">
    <property type="term" value="F:coreceptor activity"/>
    <property type="evidence" value="ECO:0007669"/>
    <property type="project" value="InterPro"/>
</dbReference>
<feature type="domain" description="Ig-like" evidence="14">
    <location>
        <begin position="40"/>
        <end position="146"/>
    </location>
</feature>
<dbReference type="SMART" id="SM00407">
    <property type="entry name" value="IGc1"/>
    <property type="match status" value="1"/>
</dbReference>
<keyword evidence="5 13" id="KW-1133">Transmembrane helix</keyword>
<evidence type="ECO:0000256" key="9">
    <source>
        <dbReference type="ARBA" id="ARBA00023180"/>
    </source>
</evidence>
<dbReference type="PANTHER" id="PTHR25466:SF4">
    <property type="entry name" value="T-LYMPHOCYTE ACTIVATION ANTIGEN CD80"/>
    <property type="match status" value="1"/>
</dbReference>
<keyword evidence="8" id="KW-0675">Receptor</keyword>
<dbReference type="InterPro" id="IPR037676">
    <property type="entry name" value="CD80_IgC"/>
</dbReference>
<keyword evidence="16" id="KW-1185">Reference proteome</keyword>
<dbReference type="InterPro" id="IPR013783">
    <property type="entry name" value="Ig-like_fold"/>
</dbReference>
<sequence>MAQWSSAPQFSSRYLPPTPKSSILGFSLGYKIKRVLKIKPCCLCLSLGISQVTKTVQGMAKLSCNYNISVDELSRVRIYWQKENKMVLSVISGRVQVWSQYQNRTIPEITNNLSLVILALRLSDRGTYTCVVQKTKKGSFQVEHLTSVMLSIKADFPTPSITDSEHPSPDLRRITCSTSGGFPKPYLFWLENGEEVKAVNTTVYQDPETELYAVYSNLDFNVTSNHSFVCLVKYGDLSVSQIFNWEKPKEDPPDDQLWKRKILIPVYIGIAITLGTCFIYSKYYLYIITISIPGSPNSISVFQHLSVILAYSLLVMVWM</sequence>
<dbReference type="InterPro" id="IPR003599">
    <property type="entry name" value="Ig_sub"/>
</dbReference>
<evidence type="ECO:0000256" key="1">
    <source>
        <dbReference type="ARBA" id="ARBA00004251"/>
    </source>
</evidence>